<organism evidence="3">
    <name type="scientific">Thelazia callipaeda</name>
    <name type="common">Oriental eyeworm</name>
    <name type="synonym">Parasitic nematode</name>
    <dbReference type="NCBI Taxonomy" id="103827"/>
    <lineage>
        <taxon>Eukaryota</taxon>
        <taxon>Metazoa</taxon>
        <taxon>Ecdysozoa</taxon>
        <taxon>Nematoda</taxon>
        <taxon>Chromadorea</taxon>
        <taxon>Rhabditida</taxon>
        <taxon>Spirurina</taxon>
        <taxon>Spiruromorpha</taxon>
        <taxon>Thelazioidea</taxon>
        <taxon>Thelaziidae</taxon>
        <taxon>Thelazia</taxon>
    </lineage>
</organism>
<dbReference type="WBParaSite" id="TCLT_0001083701-mRNA-1">
    <property type="protein sequence ID" value="TCLT_0001083701-mRNA-1"/>
    <property type="gene ID" value="TCLT_0001083701"/>
</dbReference>
<reference evidence="3" key="1">
    <citation type="submission" date="2017-02" db="UniProtKB">
        <authorList>
            <consortium name="WormBaseParasite"/>
        </authorList>
    </citation>
    <scope>IDENTIFICATION</scope>
</reference>
<dbReference type="Proteomes" id="UP000276776">
    <property type="component" value="Unassembled WGS sequence"/>
</dbReference>
<sequence>MKAKRKSTSGTINENNAKTGAVGKSYVKAVKEHTASVPEPGRPCSQRRFLEEFTKRINSQNTHVEENMLHEFKVYLDVKKKYLVLMQEAQRREINQTKWTQKITSESVDSLILGAVNGAEYATQNPPKRTLADEEPENKDLEEVKKCMREMNLILAFKLHCHEALNILTDRVRIPHLFVPEGQRFSSRRKLIVCTAIIVPYLRTRYNVTDNPTVENVLAA</sequence>
<evidence type="ECO:0000313" key="1">
    <source>
        <dbReference type="EMBL" id="VDN08537.1"/>
    </source>
</evidence>
<evidence type="ECO:0000313" key="2">
    <source>
        <dbReference type="Proteomes" id="UP000276776"/>
    </source>
</evidence>
<name>A0A0N5DCB8_THECL</name>
<reference evidence="1 2" key="2">
    <citation type="submission" date="2018-11" db="EMBL/GenBank/DDBJ databases">
        <authorList>
            <consortium name="Pathogen Informatics"/>
        </authorList>
    </citation>
    <scope>NUCLEOTIDE SEQUENCE [LARGE SCALE GENOMIC DNA]</scope>
</reference>
<dbReference type="EMBL" id="UYYF01005398">
    <property type="protein sequence ID" value="VDN08537.1"/>
    <property type="molecule type" value="Genomic_DNA"/>
</dbReference>
<protein>
    <submittedName>
        <fullName evidence="3">Caprin-1_dimer domain-containing protein</fullName>
    </submittedName>
</protein>
<proteinExistence type="predicted"/>
<evidence type="ECO:0000313" key="3">
    <source>
        <dbReference type="WBParaSite" id="TCLT_0001083701-mRNA-1"/>
    </source>
</evidence>
<gene>
    <name evidence="1" type="ORF">TCLT_LOCUS10819</name>
</gene>
<keyword evidence="2" id="KW-1185">Reference proteome</keyword>
<dbReference type="AlphaFoldDB" id="A0A0N5DCB8"/>
<dbReference type="OrthoDB" id="2191163at2759"/>
<accession>A0A0N5DCB8</accession>